<name>A0AAC9JER4_9ALTE</name>
<gene>
    <name evidence="2" type="ORF">BM524_21360</name>
</gene>
<organism evidence="2 3">
    <name type="scientific">Alteromonas mediterranea</name>
    <dbReference type="NCBI Taxonomy" id="314275"/>
    <lineage>
        <taxon>Bacteria</taxon>
        <taxon>Pseudomonadati</taxon>
        <taxon>Pseudomonadota</taxon>
        <taxon>Gammaproteobacteria</taxon>
        <taxon>Alteromonadales</taxon>
        <taxon>Alteromonadaceae</taxon>
        <taxon>Alteromonas/Salinimonas group</taxon>
        <taxon>Alteromonas</taxon>
    </lineage>
</organism>
<accession>A0AAC9JER4</accession>
<keyword evidence="2" id="KW-0614">Plasmid</keyword>
<dbReference type="EMBL" id="CP018025">
    <property type="protein sequence ID" value="APD92453.1"/>
    <property type="molecule type" value="Genomic_DNA"/>
</dbReference>
<reference evidence="2 3" key="1">
    <citation type="submission" date="2016-11" db="EMBL/GenBank/DDBJ databases">
        <title>Networking in microbes: conjugative elements and plasmids in the genus Alteromonas.</title>
        <authorList>
            <person name="Lopez-Perez M."/>
            <person name="Ramon-Marco N."/>
            <person name="Rodriguez-Valera F."/>
        </authorList>
    </citation>
    <scope>NUCLEOTIDE SEQUENCE [LARGE SCALE GENOMIC DNA]</scope>
    <source>
        <strain evidence="2 3">CP48</strain>
        <plasmid evidence="3">pamcp48-600</plasmid>
    </source>
</reference>
<evidence type="ECO:0000256" key="1">
    <source>
        <dbReference type="SAM" id="MobiDB-lite"/>
    </source>
</evidence>
<dbReference type="RefSeq" id="WP_071961078.1">
    <property type="nucleotide sequence ID" value="NZ_CP018025.1"/>
</dbReference>
<evidence type="ECO:0000313" key="3">
    <source>
        <dbReference type="Proteomes" id="UP000182101"/>
    </source>
</evidence>
<geneLocation type="plasmid" evidence="3">
    <name>pamcp48-600</name>
</geneLocation>
<feature type="region of interest" description="Disordered" evidence="1">
    <location>
        <begin position="240"/>
        <end position="262"/>
    </location>
</feature>
<dbReference type="AlphaFoldDB" id="A0AAC9JER4"/>
<proteinExistence type="predicted"/>
<sequence>MKELYKNGEGVSVFDLDISDDGSPLSYVKSSSEQKFLNDVSEFTNAGFRIATKERFPTENGPGRNLDYDKHSPEGILVSNGQDPSSVLKHGMLFLHSGLSDDKGAFLFMALDKSAKGRLFEDSELPVHQFNGNGVFFDIGDDKSFGYIRLDRNLDAAPGREFEEALQHLRELNLPTIPIPLERNVAQMIPHFGKEGMDPEELSMEEIARVIGENFQGAVNVFDMPENLLKIANAANPQYKPTDSEIDYQLNRDSGIRPSMSR</sequence>
<protein>
    <submittedName>
        <fullName evidence="2">Uncharacterized protein</fullName>
    </submittedName>
</protein>
<dbReference type="Proteomes" id="UP000182101">
    <property type="component" value="Plasmid pAMCP48-600"/>
</dbReference>
<evidence type="ECO:0000313" key="2">
    <source>
        <dbReference type="EMBL" id="APD92453.1"/>
    </source>
</evidence>